<dbReference type="InterPro" id="IPR027291">
    <property type="entry name" value="Glyco_hydro_38_N_sf"/>
</dbReference>
<evidence type="ECO:0000256" key="10">
    <source>
        <dbReference type="ARBA" id="ARBA00023295"/>
    </source>
</evidence>
<dbReference type="GO" id="GO:0005764">
    <property type="term" value="C:lysosome"/>
    <property type="evidence" value="ECO:0007669"/>
    <property type="project" value="TreeGrafter"/>
</dbReference>
<keyword evidence="6" id="KW-0378">Hydrolase</keyword>
<evidence type="ECO:0000259" key="11">
    <source>
        <dbReference type="SMART" id="SM00872"/>
    </source>
</evidence>
<dbReference type="InterPro" id="IPR037094">
    <property type="entry name" value="Glyco_hydro_38_cen_sf"/>
</dbReference>
<dbReference type="SUPFAM" id="SSF88713">
    <property type="entry name" value="Glycoside hydrolase/deacetylase"/>
    <property type="match status" value="1"/>
</dbReference>
<dbReference type="EC" id="3.2.1.24" evidence="4"/>
<dbReference type="EMBL" id="CATQJA010002665">
    <property type="protein sequence ID" value="CAJ0583301.1"/>
    <property type="molecule type" value="Genomic_DNA"/>
</dbReference>
<comment type="similarity">
    <text evidence="3">Belongs to the glycosyl hydrolase 38 family.</text>
</comment>
<protein>
    <recommendedName>
        <fullName evidence="4">alpha-mannosidase</fullName>
        <ecNumber evidence="4">3.2.1.24</ecNumber>
    </recommendedName>
</protein>
<comment type="cofactor">
    <cofactor evidence="2">
        <name>Zn(2+)</name>
        <dbReference type="ChEBI" id="CHEBI:29105"/>
    </cofactor>
</comment>
<dbReference type="InterPro" id="IPR011330">
    <property type="entry name" value="Glyco_hydro/deAcase_b/a-brl"/>
</dbReference>
<dbReference type="SMART" id="SM00872">
    <property type="entry name" value="Alpha-mann_mid"/>
    <property type="match status" value="1"/>
</dbReference>
<keyword evidence="5" id="KW-0479">Metal-binding</keyword>
<dbReference type="PANTHER" id="PTHR11607">
    <property type="entry name" value="ALPHA-MANNOSIDASE"/>
    <property type="match status" value="1"/>
</dbReference>
<evidence type="ECO:0000256" key="3">
    <source>
        <dbReference type="ARBA" id="ARBA00009792"/>
    </source>
</evidence>
<dbReference type="InterPro" id="IPR011013">
    <property type="entry name" value="Gal_mutarotase_sf_dom"/>
</dbReference>
<proteinExistence type="inferred from homology"/>
<dbReference type="FunFam" id="1.20.1270.50:FF:000003">
    <property type="entry name" value="Alpha-mannosidase"/>
    <property type="match status" value="1"/>
</dbReference>
<feature type="domain" description="Glycoside hydrolase family 38 central" evidence="11">
    <location>
        <begin position="68"/>
        <end position="143"/>
    </location>
</feature>
<dbReference type="GO" id="GO:0030246">
    <property type="term" value="F:carbohydrate binding"/>
    <property type="evidence" value="ECO:0007669"/>
    <property type="project" value="InterPro"/>
</dbReference>
<evidence type="ECO:0000313" key="13">
    <source>
        <dbReference type="Proteomes" id="UP001177023"/>
    </source>
</evidence>
<dbReference type="GO" id="GO:0006013">
    <property type="term" value="P:mannose metabolic process"/>
    <property type="evidence" value="ECO:0007669"/>
    <property type="project" value="InterPro"/>
</dbReference>
<feature type="non-terminal residue" evidence="12">
    <location>
        <position position="346"/>
    </location>
</feature>
<evidence type="ECO:0000256" key="9">
    <source>
        <dbReference type="ARBA" id="ARBA00023180"/>
    </source>
</evidence>
<sequence>MVKSKSSAVSSFLRTNNVMLLMGSDFQYTNANPWFDNMDKLIKYVNANKSLNVNVLYSTPACYVNAHSFWTGYFTSRPGLKGMIRKASSYLQLAKQLDAQFFLGPTDDSDVEIMKKASALTQHHDAVTGTAKENVTRDYELRLHKALTELEQVINDALAVNPSKKAPAQYKLCLLTNETAIGPERELGQHGMQIGSDKGRASARRSAKGAADLHRPLAVKKFNEPILAYAPVEDFADYRSKYVTKFDGLTRELPPFVNLLTLEKKGGKTLLLRLEHIYQSSDEATNSKPMDISLKGLFTRFEISAIKELSLAANRNITNFFRLRDDFVVHINPQEIKTFELSVKEN</sequence>
<comment type="catalytic activity">
    <reaction evidence="1">
        <text>Hydrolysis of terminal, non-reducing alpha-D-mannose residues in alpha-D-mannosides.</text>
        <dbReference type="EC" id="3.2.1.24"/>
    </reaction>
</comment>
<dbReference type="SUPFAM" id="SSF74650">
    <property type="entry name" value="Galactose mutarotase-like"/>
    <property type="match status" value="1"/>
</dbReference>
<dbReference type="Gene3D" id="2.60.40.1360">
    <property type="match status" value="1"/>
</dbReference>
<evidence type="ECO:0000256" key="4">
    <source>
        <dbReference type="ARBA" id="ARBA00012752"/>
    </source>
</evidence>
<dbReference type="PANTHER" id="PTHR11607:SF3">
    <property type="entry name" value="LYSOSOMAL ALPHA-MANNOSIDASE"/>
    <property type="match status" value="1"/>
</dbReference>
<evidence type="ECO:0000256" key="5">
    <source>
        <dbReference type="ARBA" id="ARBA00022723"/>
    </source>
</evidence>
<evidence type="ECO:0000256" key="2">
    <source>
        <dbReference type="ARBA" id="ARBA00001947"/>
    </source>
</evidence>
<evidence type="ECO:0000256" key="1">
    <source>
        <dbReference type="ARBA" id="ARBA00000365"/>
    </source>
</evidence>
<accession>A0AA36DAV5</accession>
<dbReference type="InterPro" id="IPR028995">
    <property type="entry name" value="Glyco_hydro_57/38_cen_sf"/>
</dbReference>
<keyword evidence="8" id="KW-1015">Disulfide bond</keyword>
<dbReference type="AlphaFoldDB" id="A0AA36DAV5"/>
<dbReference type="Gene3D" id="1.20.1270.50">
    <property type="entry name" value="Glycoside hydrolase family 38, central domain"/>
    <property type="match status" value="1"/>
</dbReference>
<evidence type="ECO:0000256" key="7">
    <source>
        <dbReference type="ARBA" id="ARBA00022833"/>
    </source>
</evidence>
<evidence type="ECO:0000256" key="6">
    <source>
        <dbReference type="ARBA" id="ARBA00022801"/>
    </source>
</evidence>
<keyword evidence="10" id="KW-0326">Glycosidase</keyword>
<dbReference type="InterPro" id="IPR015341">
    <property type="entry name" value="Glyco_hydro_38_cen"/>
</dbReference>
<reference evidence="12" key="1">
    <citation type="submission" date="2023-06" db="EMBL/GenBank/DDBJ databases">
        <authorList>
            <person name="Delattre M."/>
        </authorList>
    </citation>
    <scope>NUCLEOTIDE SEQUENCE</scope>
    <source>
        <strain evidence="12">AF72</strain>
    </source>
</reference>
<organism evidence="12 13">
    <name type="scientific">Mesorhabditis spiculigera</name>
    <dbReference type="NCBI Taxonomy" id="96644"/>
    <lineage>
        <taxon>Eukaryota</taxon>
        <taxon>Metazoa</taxon>
        <taxon>Ecdysozoa</taxon>
        <taxon>Nematoda</taxon>
        <taxon>Chromadorea</taxon>
        <taxon>Rhabditida</taxon>
        <taxon>Rhabditina</taxon>
        <taxon>Rhabditomorpha</taxon>
        <taxon>Rhabditoidea</taxon>
        <taxon>Rhabditidae</taxon>
        <taxon>Mesorhabditinae</taxon>
        <taxon>Mesorhabditis</taxon>
    </lineage>
</organism>
<keyword evidence="7" id="KW-0862">Zinc</keyword>
<dbReference type="Proteomes" id="UP001177023">
    <property type="component" value="Unassembled WGS sequence"/>
</dbReference>
<dbReference type="GO" id="GO:0004559">
    <property type="term" value="F:alpha-mannosidase activity"/>
    <property type="evidence" value="ECO:0007669"/>
    <property type="project" value="UniProtKB-EC"/>
</dbReference>
<dbReference type="InterPro" id="IPR041147">
    <property type="entry name" value="GH38_C"/>
</dbReference>
<keyword evidence="9" id="KW-0325">Glycoprotein</keyword>
<dbReference type="Gene3D" id="3.20.110.10">
    <property type="entry name" value="Glycoside hydrolase 38, N terminal domain"/>
    <property type="match status" value="1"/>
</dbReference>
<dbReference type="InterPro" id="IPR050843">
    <property type="entry name" value="Glycosyl_Hydrlase_38"/>
</dbReference>
<evidence type="ECO:0000313" key="12">
    <source>
        <dbReference type="EMBL" id="CAJ0583301.1"/>
    </source>
</evidence>
<dbReference type="Pfam" id="PF01074">
    <property type="entry name" value="Glyco_hydro_38N"/>
    <property type="match status" value="1"/>
</dbReference>
<dbReference type="Pfam" id="PF09261">
    <property type="entry name" value="Alpha-mann_mid"/>
    <property type="match status" value="1"/>
</dbReference>
<dbReference type="SUPFAM" id="SSF88688">
    <property type="entry name" value="Families 57/38 glycoside transferase middle domain"/>
    <property type="match status" value="1"/>
</dbReference>
<keyword evidence="13" id="KW-1185">Reference proteome</keyword>
<evidence type="ECO:0000256" key="8">
    <source>
        <dbReference type="ARBA" id="ARBA00023157"/>
    </source>
</evidence>
<dbReference type="GO" id="GO:0046872">
    <property type="term" value="F:metal ion binding"/>
    <property type="evidence" value="ECO:0007669"/>
    <property type="project" value="UniProtKB-KW"/>
</dbReference>
<dbReference type="Pfam" id="PF17677">
    <property type="entry name" value="Glyco_hydro38C2"/>
    <property type="match status" value="1"/>
</dbReference>
<comment type="caution">
    <text evidence="12">The sequence shown here is derived from an EMBL/GenBank/DDBJ whole genome shotgun (WGS) entry which is preliminary data.</text>
</comment>
<dbReference type="InterPro" id="IPR000602">
    <property type="entry name" value="Glyco_hydro_38_N"/>
</dbReference>
<name>A0AA36DAV5_9BILA</name>
<gene>
    <name evidence="12" type="ORF">MSPICULIGERA_LOCUS21388</name>
</gene>